<evidence type="ECO:0000256" key="2">
    <source>
        <dbReference type="SAM" id="Phobius"/>
    </source>
</evidence>
<gene>
    <name evidence="3" type="ORF">LCPAC201_02770</name>
</gene>
<proteinExistence type="predicted"/>
<dbReference type="EMBL" id="MK500505">
    <property type="protein sequence ID" value="QBK90976.1"/>
    <property type="molecule type" value="Genomic_DNA"/>
</dbReference>
<organism evidence="3">
    <name type="scientific">Pithovirus LCPAC201</name>
    <dbReference type="NCBI Taxonomy" id="2506591"/>
    <lineage>
        <taxon>Viruses</taxon>
        <taxon>Pithoviruses</taxon>
    </lineage>
</organism>
<name>A0A481Z5V1_9VIRU</name>
<sequence>MGNDYYGGNSNYSGATVIIVIIVIIIIICIIIFAFVGFGNKGNTFGKDKNSHHFDSDLESGDSNSSTNNSSNNSSNNIDPKCNIASICKEAFKTGEEGAQKILNETLDFLATNPETLDSLGDVSSNFNGYPIVIKPGQTTEDSVYLSHINQNIVGMPIGQLNNSEVHNATEAILNGAERGNKIVCYVWQGRTKMTLVSKSHDGKLVVASGFHLDSTQ</sequence>
<keyword evidence="2" id="KW-0472">Membrane</keyword>
<protein>
    <submittedName>
        <fullName evidence="3">Uncharacterized protein</fullName>
    </submittedName>
</protein>
<feature type="transmembrane region" description="Helical" evidence="2">
    <location>
        <begin position="12"/>
        <end position="39"/>
    </location>
</feature>
<keyword evidence="2" id="KW-0812">Transmembrane</keyword>
<feature type="region of interest" description="Disordered" evidence="1">
    <location>
        <begin position="55"/>
        <end position="77"/>
    </location>
</feature>
<accession>A0A481Z5V1</accession>
<feature type="compositionally biased region" description="Low complexity" evidence="1">
    <location>
        <begin position="63"/>
        <end position="77"/>
    </location>
</feature>
<reference evidence="3" key="1">
    <citation type="journal article" date="2019" name="MBio">
        <title>Virus Genomes from Deep Sea Sediments Expand the Ocean Megavirome and Support Independent Origins of Viral Gigantism.</title>
        <authorList>
            <person name="Backstrom D."/>
            <person name="Yutin N."/>
            <person name="Jorgensen S.L."/>
            <person name="Dharamshi J."/>
            <person name="Homa F."/>
            <person name="Zaremba-Niedwiedzka K."/>
            <person name="Spang A."/>
            <person name="Wolf Y.I."/>
            <person name="Koonin E.V."/>
            <person name="Ettema T.J."/>
        </authorList>
    </citation>
    <scope>NUCLEOTIDE SEQUENCE</scope>
</reference>
<keyword evidence="2" id="KW-1133">Transmembrane helix</keyword>
<evidence type="ECO:0000256" key="1">
    <source>
        <dbReference type="SAM" id="MobiDB-lite"/>
    </source>
</evidence>
<evidence type="ECO:0000313" key="3">
    <source>
        <dbReference type="EMBL" id="QBK90976.1"/>
    </source>
</evidence>